<evidence type="ECO:0000313" key="2">
    <source>
        <dbReference type="EMBL" id="RUO27079.1"/>
    </source>
</evidence>
<dbReference type="EMBL" id="PIPL01000001">
    <property type="protein sequence ID" value="RUO27079.1"/>
    <property type="molecule type" value="Genomic_DNA"/>
</dbReference>
<dbReference type="PANTHER" id="PTHR43546">
    <property type="entry name" value="UPF0173 METAL-DEPENDENT HYDROLASE MJ1163-RELATED"/>
    <property type="match status" value="1"/>
</dbReference>
<gene>
    <name evidence="2" type="ORF">CWE09_02125</name>
</gene>
<evidence type="ECO:0000313" key="3">
    <source>
        <dbReference type="Proteomes" id="UP000288293"/>
    </source>
</evidence>
<dbReference type="InterPro" id="IPR036866">
    <property type="entry name" value="RibonucZ/Hydroxyglut_hydro"/>
</dbReference>
<dbReference type="SUPFAM" id="SSF56281">
    <property type="entry name" value="Metallo-hydrolase/oxidoreductase"/>
    <property type="match status" value="1"/>
</dbReference>
<keyword evidence="3" id="KW-1185">Reference proteome</keyword>
<dbReference type="OrthoDB" id="9805728at2"/>
<sequence length="257" mass="28430">MQITQIRNATIMINIGDYRILVDPMLARKSTIPALKYVTRARRRNPLVELPEAADSLLSTVSHSLITHCQKGHFDHLDRAGAKFLRDHNVPVFCMPDDRQFLATKGLATRVLIDGTQPFLDGKLTPIPCVHGEGIVGRMMAHGHGYFIEFPGEPSLYLAGDTILTGEIADFILRKQPDICLVPAGGAQFDIGGEIIMGLTDVEELAGISTGKIIANHLEALDHCPVTRLQLKNLRERKGLEQRLYIPDDGETLVFEC</sequence>
<dbReference type="PANTHER" id="PTHR43546:SF9">
    <property type="entry name" value="L-ASCORBATE-6-PHOSPHATE LACTONASE ULAG-RELATED"/>
    <property type="match status" value="1"/>
</dbReference>
<reference evidence="2 3" key="1">
    <citation type="journal article" date="2011" name="Front. Microbiol.">
        <title>Genomic signatures of strain selection and enhancement in Bacillus atrophaeus var. globigii, a historical biowarfare simulant.</title>
        <authorList>
            <person name="Gibbons H.S."/>
            <person name="Broomall S.M."/>
            <person name="McNew L.A."/>
            <person name="Daligault H."/>
            <person name="Chapman C."/>
            <person name="Bruce D."/>
            <person name="Karavis M."/>
            <person name="Krepps M."/>
            <person name="McGregor P.A."/>
            <person name="Hong C."/>
            <person name="Park K.H."/>
            <person name="Akmal A."/>
            <person name="Feldman A."/>
            <person name="Lin J.S."/>
            <person name="Chang W.E."/>
            <person name="Higgs B.W."/>
            <person name="Demirev P."/>
            <person name="Lindquist J."/>
            <person name="Liem A."/>
            <person name="Fochler E."/>
            <person name="Read T.D."/>
            <person name="Tapia R."/>
            <person name="Johnson S."/>
            <person name="Bishop-Lilly K.A."/>
            <person name="Detter C."/>
            <person name="Han C."/>
            <person name="Sozhamannan S."/>
            <person name="Rosenzweig C.N."/>
            <person name="Skowronski E.W."/>
        </authorList>
    </citation>
    <scope>NUCLEOTIDE SEQUENCE [LARGE SCALE GENOMIC DNA]</scope>
    <source>
        <strain evidence="2 3">MLST1</strain>
    </source>
</reference>
<dbReference type="Proteomes" id="UP000288293">
    <property type="component" value="Unassembled WGS sequence"/>
</dbReference>
<accession>A0A432WAD8</accession>
<dbReference type="GO" id="GO:0016787">
    <property type="term" value="F:hydrolase activity"/>
    <property type="evidence" value="ECO:0007669"/>
    <property type="project" value="UniProtKB-KW"/>
</dbReference>
<protein>
    <submittedName>
        <fullName evidence="2">Zn-dependent hydrolase</fullName>
    </submittedName>
</protein>
<organism evidence="2 3">
    <name type="scientific">Aliidiomarina minuta</name>
    <dbReference type="NCBI Taxonomy" id="880057"/>
    <lineage>
        <taxon>Bacteria</taxon>
        <taxon>Pseudomonadati</taxon>
        <taxon>Pseudomonadota</taxon>
        <taxon>Gammaproteobacteria</taxon>
        <taxon>Alteromonadales</taxon>
        <taxon>Idiomarinaceae</taxon>
        <taxon>Aliidiomarina</taxon>
    </lineage>
</organism>
<name>A0A432WAD8_9GAMM</name>
<dbReference type="Gene3D" id="3.60.15.10">
    <property type="entry name" value="Ribonuclease Z/Hydroxyacylglutathione hydrolase-like"/>
    <property type="match status" value="1"/>
</dbReference>
<proteinExistence type="predicted"/>
<keyword evidence="1 2" id="KW-0378">Hydrolase</keyword>
<evidence type="ECO:0000256" key="1">
    <source>
        <dbReference type="ARBA" id="ARBA00022801"/>
    </source>
</evidence>
<dbReference type="AlphaFoldDB" id="A0A432WAD8"/>
<dbReference type="InterPro" id="IPR050114">
    <property type="entry name" value="UPF0173_UPF0282_UlaG_hydrolase"/>
</dbReference>
<comment type="caution">
    <text evidence="2">The sequence shown here is derived from an EMBL/GenBank/DDBJ whole genome shotgun (WGS) entry which is preliminary data.</text>
</comment>